<dbReference type="OrthoDB" id="4312532at2759"/>
<name>A0A9W9SQ55_9EURO</name>
<organism evidence="1 2">
    <name type="scientific">Penicillium concentricum</name>
    <dbReference type="NCBI Taxonomy" id="293559"/>
    <lineage>
        <taxon>Eukaryota</taxon>
        <taxon>Fungi</taxon>
        <taxon>Dikarya</taxon>
        <taxon>Ascomycota</taxon>
        <taxon>Pezizomycotina</taxon>
        <taxon>Eurotiomycetes</taxon>
        <taxon>Eurotiomycetidae</taxon>
        <taxon>Eurotiales</taxon>
        <taxon>Aspergillaceae</taxon>
        <taxon>Penicillium</taxon>
    </lineage>
</organism>
<dbReference type="EMBL" id="JAPZBT010000001">
    <property type="protein sequence ID" value="KAJ5382606.1"/>
    <property type="molecule type" value="Genomic_DNA"/>
</dbReference>
<evidence type="ECO:0000313" key="1">
    <source>
        <dbReference type="EMBL" id="KAJ5382606.1"/>
    </source>
</evidence>
<accession>A0A9W9SQ55</accession>
<reference evidence="1" key="2">
    <citation type="journal article" date="2023" name="IMA Fungus">
        <title>Comparative genomic study of the Penicillium genus elucidates a diverse pangenome and 15 lateral gene transfer events.</title>
        <authorList>
            <person name="Petersen C."/>
            <person name="Sorensen T."/>
            <person name="Nielsen M.R."/>
            <person name="Sondergaard T.E."/>
            <person name="Sorensen J.L."/>
            <person name="Fitzpatrick D.A."/>
            <person name="Frisvad J.C."/>
            <person name="Nielsen K.L."/>
        </authorList>
    </citation>
    <scope>NUCLEOTIDE SEQUENCE</scope>
    <source>
        <strain evidence="1">IBT 3081</strain>
    </source>
</reference>
<keyword evidence="2" id="KW-1185">Reference proteome</keyword>
<comment type="caution">
    <text evidence="1">The sequence shown here is derived from an EMBL/GenBank/DDBJ whole genome shotgun (WGS) entry which is preliminary data.</text>
</comment>
<proteinExistence type="predicted"/>
<dbReference type="AlphaFoldDB" id="A0A9W9SQ55"/>
<sequence length="246" mass="28371">MAESQIQEPDNSNWHEEDDVVVTDQSVGLPETRSYNLYNITPPSLREREDLHLWIDKIERILQGHNLHHLVNKNIPWPMRQSTNGQKWRTLSKRVRSWLSNSLDNKLMQEINSRGNPTDFADEPMEEINKHMKVETHGALKAAMSSFRTISRKQFSTSQEAAIPPYFAFQTMLLELMEVPELRSFIVVKDNEVYAVENPVQHVTIIDFYRYSSAIQDYIKFTNADSPGLVSSAVNNNGSNNNICHI</sequence>
<reference evidence="1" key="1">
    <citation type="submission" date="2022-12" db="EMBL/GenBank/DDBJ databases">
        <authorList>
            <person name="Petersen C."/>
        </authorList>
    </citation>
    <scope>NUCLEOTIDE SEQUENCE</scope>
    <source>
        <strain evidence="1">IBT 3081</strain>
    </source>
</reference>
<protein>
    <submittedName>
        <fullName evidence="1">Uncharacterized protein</fullName>
    </submittedName>
</protein>
<dbReference type="Proteomes" id="UP001147752">
    <property type="component" value="Unassembled WGS sequence"/>
</dbReference>
<evidence type="ECO:0000313" key="2">
    <source>
        <dbReference type="Proteomes" id="UP001147752"/>
    </source>
</evidence>
<dbReference type="GeneID" id="81457430"/>
<gene>
    <name evidence="1" type="ORF">N7517_000517</name>
</gene>
<dbReference type="RefSeq" id="XP_056582382.1">
    <property type="nucleotide sequence ID" value="XM_056718247.1"/>
</dbReference>